<dbReference type="Gene3D" id="3.30.160.670">
    <property type="match status" value="1"/>
</dbReference>
<gene>
    <name evidence="3" type="ORF">LMS43_06335</name>
</gene>
<organism evidence="3 4">
    <name type="scientific">Alcaligenes endophyticus</name>
    <dbReference type="NCBI Taxonomy" id="1929088"/>
    <lineage>
        <taxon>Bacteria</taxon>
        <taxon>Pseudomonadati</taxon>
        <taxon>Pseudomonadota</taxon>
        <taxon>Betaproteobacteria</taxon>
        <taxon>Burkholderiales</taxon>
        <taxon>Alcaligenaceae</taxon>
        <taxon>Alcaligenes</taxon>
    </lineage>
</organism>
<evidence type="ECO:0000313" key="4">
    <source>
        <dbReference type="Proteomes" id="UP001168613"/>
    </source>
</evidence>
<sequence>MNTCNQRQDHAFVRAFRFGVLVSLAFLTACAAPSWSAKLTRFQQWPADTMGATYSIQANPTQANNLEYLAFADMIRASIGSTGLVEAQNLSAARFAVNFDYGATVEQRWVERYRDSVYGPWGWGGGYYGMNDGWAGGLFYSPPPVVNVPVQAYKNSLTVIIKDQTQEDKEVYRAQAVSYSESDNLTLQMPYLTRAVFDDFPGNNGQVIDITYQKSRQ</sequence>
<dbReference type="Pfam" id="PF13590">
    <property type="entry name" value="DUF4136"/>
    <property type="match status" value="1"/>
</dbReference>
<evidence type="ECO:0000259" key="2">
    <source>
        <dbReference type="Pfam" id="PF13590"/>
    </source>
</evidence>
<dbReference type="PROSITE" id="PS51257">
    <property type="entry name" value="PROKAR_LIPOPROTEIN"/>
    <property type="match status" value="1"/>
</dbReference>
<reference evidence="3" key="1">
    <citation type="submission" date="2021-11" db="EMBL/GenBank/DDBJ databases">
        <title>Draft genome sequence of Alcaligenes endophyticus type strain CCUG 75668T.</title>
        <authorList>
            <person name="Salva-Serra F."/>
            <person name="Duran R.E."/>
            <person name="Seeger M."/>
            <person name="Moore E.R.B."/>
            <person name="Jaen-Luchoro D."/>
        </authorList>
    </citation>
    <scope>NUCLEOTIDE SEQUENCE</scope>
    <source>
        <strain evidence="3">CCUG 75668</strain>
    </source>
</reference>
<keyword evidence="1" id="KW-0732">Signal</keyword>
<evidence type="ECO:0000256" key="1">
    <source>
        <dbReference type="SAM" id="SignalP"/>
    </source>
</evidence>
<accession>A0ABT8EHY9</accession>
<feature type="chain" id="PRO_5045998728" evidence="1">
    <location>
        <begin position="32"/>
        <end position="217"/>
    </location>
</feature>
<dbReference type="RefSeq" id="WP_266125066.1">
    <property type="nucleotide sequence ID" value="NZ_JAJHNU010000001.1"/>
</dbReference>
<dbReference type="EMBL" id="JAJHNU010000001">
    <property type="protein sequence ID" value="MDN4120899.1"/>
    <property type="molecule type" value="Genomic_DNA"/>
</dbReference>
<feature type="domain" description="DUF4136" evidence="2">
    <location>
        <begin position="40"/>
        <end position="202"/>
    </location>
</feature>
<protein>
    <submittedName>
        <fullName evidence="3">DUF4136 domain-containing protein</fullName>
    </submittedName>
</protein>
<proteinExistence type="predicted"/>
<feature type="signal peptide" evidence="1">
    <location>
        <begin position="1"/>
        <end position="31"/>
    </location>
</feature>
<dbReference type="InterPro" id="IPR025411">
    <property type="entry name" value="DUF4136"/>
</dbReference>
<comment type="caution">
    <text evidence="3">The sequence shown here is derived from an EMBL/GenBank/DDBJ whole genome shotgun (WGS) entry which is preliminary data.</text>
</comment>
<dbReference type="Proteomes" id="UP001168613">
    <property type="component" value="Unassembled WGS sequence"/>
</dbReference>
<evidence type="ECO:0000313" key="3">
    <source>
        <dbReference type="EMBL" id="MDN4120899.1"/>
    </source>
</evidence>
<keyword evidence="4" id="KW-1185">Reference proteome</keyword>
<name>A0ABT8EHY9_9BURK</name>